<dbReference type="EMBL" id="GGFL01011597">
    <property type="protein sequence ID" value="MBW75775.1"/>
    <property type="molecule type" value="Transcribed_RNA"/>
</dbReference>
<sequence length="82" mass="9186">MVSRSLMPFSSMSIVFFSIRVVFSMRSSTGSNARCLYRSVRNSVLISVDLPRPISPQTMSVNSKPRFTDFRCTCSASVEKPI</sequence>
<evidence type="ECO:0000256" key="1">
    <source>
        <dbReference type="SAM" id="SignalP"/>
    </source>
</evidence>
<protein>
    <submittedName>
        <fullName evidence="2">Putative secreted protein</fullName>
    </submittedName>
</protein>
<accession>A0A2M4DE37</accession>
<name>A0A2M4DE37_ANODA</name>
<keyword evidence="1" id="KW-0732">Signal</keyword>
<reference evidence="2" key="1">
    <citation type="submission" date="2018-01" db="EMBL/GenBank/DDBJ databases">
        <title>An insight into the sialome of Amazonian anophelines.</title>
        <authorList>
            <person name="Ribeiro J.M."/>
            <person name="Scarpassa V."/>
            <person name="Calvo E."/>
        </authorList>
    </citation>
    <scope>NUCLEOTIDE SEQUENCE</scope>
</reference>
<evidence type="ECO:0000313" key="2">
    <source>
        <dbReference type="EMBL" id="MBW75775.1"/>
    </source>
</evidence>
<organism evidence="2">
    <name type="scientific">Anopheles darlingi</name>
    <name type="common">Mosquito</name>
    <dbReference type="NCBI Taxonomy" id="43151"/>
    <lineage>
        <taxon>Eukaryota</taxon>
        <taxon>Metazoa</taxon>
        <taxon>Ecdysozoa</taxon>
        <taxon>Arthropoda</taxon>
        <taxon>Hexapoda</taxon>
        <taxon>Insecta</taxon>
        <taxon>Pterygota</taxon>
        <taxon>Neoptera</taxon>
        <taxon>Endopterygota</taxon>
        <taxon>Diptera</taxon>
        <taxon>Nematocera</taxon>
        <taxon>Culicoidea</taxon>
        <taxon>Culicidae</taxon>
        <taxon>Anophelinae</taxon>
        <taxon>Anopheles</taxon>
    </lineage>
</organism>
<feature type="chain" id="PRO_5014688883" evidence="1">
    <location>
        <begin position="25"/>
        <end position="82"/>
    </location>
</feature>
<dbReference type="AlphaFoldDB" id="A0A2M4DE37"/>
<feature type="signal peptide" evidence="1">
    <location>
        <begin position="1"/>
        <end position="24"/>
    </location>
</feature>
<proteinExistence type="predicted"/>